<dbReference type="AlphaFoldDB" id="A0AA38FQ35"/>
<evidence type="ECO:0000313" key="4">
    <source>
        <dbReference type="Proteomes" id="UP000824469"/>
    </source>
</evidence>
<keyword evidence="4" id="KW-1185">Reference proteome</keyword>
<protein>
    <submittedName>
        <fullName evidence="3">Uncharacterized protein</fullName>
    </submittedName>
</protein>
<organism evidence="3 4">
    <name type="scientific">Taxus chinensis</name>
    <name type="common">Chinese yew</name>
    <name type="synonym">Taxus wallichiana var. chinensis</name>
    <dbReference type="NCBI Taxonomy" id="29808"/>
    <lineage>
        <taxon>Eukaryota</taxon>
        <taxon>Viridiplantae</taxon>
        <taxon>Streptophyta</taxon>
        <taxon>Embryophyta</taxon>
        <taxon>Tracheophyta</taxon>
        <taxon>Spermatophyta</taxon>
        <taxon>Pinopsida</taxon>
        <taxon>Pinidae</taxon>
        <taxon>Conifers II</taxon>
        <taxon>Cupressales</taxon>
        <taxon>Taxaceae</taxon>
        <taxon>Taxus</taxon>
    </lineage>
</organism>
<feature type="coiled-coil region" evidence="1">
    <location>
        <begin position="125"/>
        <end position="166"/>
    </location>
</feature>
<accession>A0AA38FQ35</accession>
<evidence type="ECO:0000256" key="2">
    <source>
        <dbReference type="SAM" id="MobiDB-lite"/>
    </source>
</evidence>
<dbReference type="Proteomes" id="UP000824469">
    <property type="component" value="Unassembled WGS sequence"/>
</dbReference>
<evidence type="ECO:0000313" key="3">
    <source>
        <dbReference type="EMBL" id="KAH9307343.1"/>
    </source>
</evidence>
<evidence type="ECO:0000256" key="1">
    <source>
        <dbReference type="SAM" id="Coils"/>
    </source>
</evidence>
<reference evidence="3 4" key="1">
    <citation type="journal article" date="2021" name="Nat. Plants">
        <title>The Taxus genome provides insights into paclitaxel biosynthesis.</title>
        <authorList>
            <person name="Xiong X."/>
            <person name="Gou J."/>
            <person name="Liao Q."/>
            <person name="Li Y."/>
            <person name="Zhou Q."/>
            <person name="Bi G."/>
            <person name="Li C."/>
            <person name="Du R."/>
            <person name="Wang X."/>
            <person name="Sun T."/>
            <person name="Guo L."/>
            <person name="Liang H."/>
            <person name="Lu P."/>
            <person name="Wu Y."/>
            <person name="Zhang Z."/>
            <person name="Ro D.K."/>
            <person name="Shang Y."/>
            <person name="Huang S."/>
            <person name="Yan J."/>
        </authorList>
    </citation>
    <scope>NUCLEOTIDE SEQUENCE [LARGE SCALE GENOMIC DNA]</scope>
    <source>
        <strain evidence="3">Ta-2019</strain>
    </source>
</reference>
<gene>
    <name evidence="3" type="ORF">KI387_035254</name>
</gene>
<keyword evidence="1" id="KW-0175">Coiled coil</keyword>
<feature type="region of interest" description="Disordered" evidence="2">
    <location>
        <begin position="208"/>
        <end position="229"/>
    </location>
</feature>
<name>A0AA38FQ35_TAXCH</name>
<dbReference type="EMBL" id="JAHRHJ020000007">
    <property type="protein sequence ID" value="KAH9307343.1"/>
    <property type="molecule type" value="Genomic_DNA"/>
</dbReference>
<comment type="caution">
    <text evidence="3">The sequence shown here is derived from an EMBL/GenBank/DDBJ whole genome shotgun (WGS) entry which is preliminary data.</text>
</comment>
<sequence length="229" mass="25653">MRSTQLDLHLGISRHTPKLRLDGYQRSESGFSLCGIDYLAEERGLTVQVEERVNDVIQLTEHLNDYVSSTYMEAENLLTAEPENETTIQASPPGLDFTVMLTEDESDCKENVFISQQNLEGEDSAQSLYQSVAKAKAKAEILEGENAELRATMKALKEQLSSYDSLILYPTYSKKLAAYPGSQQPMLELAMKANFYKSRHEIQQKIKEGTAVATGRSIDKSEEDSSQLQ</sequence>
<proteinExistence type="predicted"/>
<dbReference type="OMA" id="RHEIQQK"/>